<keyword evidence="2" id="KW-1185">Reference proteome</keyword>
<proteinExistence type="predicted"/>
<evidence type="ECO:0000313" key="2">
    <source>
        <dbReference type="Proteomes" id="UP001159042"/>
    </source>
</evidence>
<accession>A0AAV8VJG5</accession>
<reference evidence="1 2" key="1">
    <citation type="journal article" date="2023" name="Insect Mol. Biol.">
        <title>Genome sequencing provides insights into the evolution of gene families encoding plant cell wall-degrading enzymes in longhorned beetles.</title>
        <authorList>
            <person name="Shin N.R."/>
            <person name="Okamura Y."/>
            <person name="Kirsch R."/>
            <person name="Pauchet Y."/>
        </authorList>
    </citation>
    <scope>NUCLEOTIDE SEQUENCE [LARGE SCALE GENOMIC DNA]</scope>
    <source>
        <strain evidence="1">EAD_L_NR</strain>
    </source>
</reference>
<gene>
    <name evidence="1" type="ORF">NQ315_011280</name>
</gene>
<organism evidence="1 2">
    <name type="scientific">Exocentrus adspersus</name>
    <dbReference type="NCBI Taxonomy" id="1586481"/>
    <lineage>
        <taxon>Eukaryota</taxon>
        <taxon>Metazoa</taxon>
        <taxon>Ecdysozoa</taxon>
        <taxon>Arthropoda</taxon>
        <taxon>Hexapoda</taxon>
        <taxon>Insecta</taxon>
        <taxon>Pterygota</taxon>
        <taxon>Neoptera</taxon>
        <taxon>Endopterygota</taxon>
        <taxon>Coleoptera</taxon>
        <taxon>Polyphaga</taxon>
        <taxon>Cucujiformia</taxon>
        <taxon>Chrysomeloidea</taxon>
        <taxon>Cerambycidae</taxon>
        <taxon>Lamiinae</taxon>
        <taxon>Acanthocinini</taxon>
        <taxon>Exocentrus</taxon>
    </lineage>
</organism>
<dbReference type="PANTHER" id="PTHR33936:SF24">
    <property type="entry name" value="C2H2-TYPE DOMAIN-CONTAINING PROTEIN"/>
    <property type="match status" value="1"/>
</dbReference>
<dbReference type="InterPro" id="IPR052797">
    <property type="entry name" value="RegFact_GeneExpr_CellDeath"/>
</dbReference>
<comment type="caution">
    <text evidence="1">The sequence shown here is derived from an EMBL/GenBank/DDBJ whole genome shotgun (WGS) entry which is preliminary data.</text>
</comment>
<name>A0AAV8VJG5_9CUCU</name>
<evidence type="ECO:0000313" key="1">
    <source>
        <dbReference type="EMBL" id="KAJ8914295.1"/>
    </source>
</evidence>
<evidence type="ECO:0008006" key="3">
    <source>
        <dbReference type="Google" id="ProtNLM"/>
    </source>
</evidence>
<dbReference type="Proteomes" id="UP001159042">
    <property type="component" value="Unassembled WGS sequence"/>
</dbReference>
<protein>
    <recommendedName>
        <fullName evidence="3">Transposase</fullName>
    </recommendedName>
</protein>
<sequence length="226" mass="27092">MILYLMSEVNFMSWFSNLNTDCVQYIYSHSKRHRKGHRTSYYSCNRSGVYKPLVLPQNRKRKLKSQGSCKLNVLYIGIENLQTNRFFVTYYKTHTHEKEIQHIHISKDDEANIASNLMTGVTVKSWHIDRAWQSNLNEIANLEKRKNVYKTLKYLQYTLEENKFIEELNSTMLMLWDDIETQYGIYHERINLAIGFEFYRKNIIESFFETFKTITDYQDKGGVNFR</sequence>
<dbReference type="PANTHER" id="PTHR33936">
    <property type="entry name" value="PROTEIN CBG17840"/>
    <property type="match status" value="1"/>
</dbReference>
<dbReference type="AlphaFoldDB" id="A0AAV8VJG5"/>
<dbReference type="EMBL" id="JANEYG010000074">
    <property type="protein sequence ID" value="KAJ8914295.1"/>
    <property type="molecule type" value="Genomic_DNA"/>
</dbReference>